<dbReference type="InterPro" id="IPR013783">
    <property type="entry name" value="Ig-like_fold"/>
</dbReference>
<feature type="compositionally biased region" description="Acidic residues" evidence="1">
    <location>
        <begin position="1726"/>
        <end position="1738"/>
    </location>
</feature>
<feature type="chain" id="PRO_5046478662" evidence="2">
    <location>
        <begin position="26"/>
        <end position="2108"/>
    </location>
</feature>
<feature type="compositionally biased region" description="Basic and acidic residues" evidence="1">
    <location>
        <begin position="760"/>
        <end position="771"/>
    </location>
</feature>
<gene>
    <name evidence="4" type="ORF">ACFPXP_14205</name>
</gene>
<dbReference type="Pfam" id="PF00395">
    <property type="entry name" value="SLH"/>
    <property type="match status" value="2"/>
</dbReference>
<feature type="domain" description="SLH" evidence="3">
    <location>
        <begin position="1978"/>
        <end position="2043"/>
    </location>
</feature>
<organism evidence="4 5">
    <name type="scientific">Marinicrinis lubricantis</name>
    <dbReference type="NCBI Taxonomy" id="2086470"/>
    <lineage>
        <taxon>Bacteria</taxon>
        <taxon>Bacillati</taxon>
        <taxon>Bacillota</taxon>
        <taxon>Bacilli</taxon>
        <taxon>Bacillales</taxon>
        <taxon>Paenibacillaceae</taxon>
    </lineage>
</organism>
<feature type="compositionally biased region" description="Acidic residues" evidence="1">
    <location>
        <begin position="750"/>
        <end position="759"/>
    </location>
</feature>
<reference evidence="5" key="1">
    <citation type="journal article" date="2019" name="Int. J. Syst. Evol. Microbiol.">
        <title>The Global Catalogue of Microorganisms (GCM) 10K type strain sequencing project: providing services to taxonomists for standard genome sequencing and annotation.</title>
        <authorList>
            <consortium name="The Broad Institute Genomics Platform"/>
            <consortium name="The Broad Institute Genome Sequencing Center for Infectious Disease"/>
            <person name="Wu L."/>
            <person name="Ma J."/>
        </authorList>
    </citation>
    <scope>NUCLEOTIDE SEQUENCE [LARGE SCALE GENOMIC DNA]</scope>
    <source>
        <strain evidence="5">CCM 8749</strain>
    </source>
</reference>
<dbReference type="InterPro" id="IPR036116">
    <property type="entry name" value="FN3_sf"/>
</dbReference>
<dbReference type="SUPFAM" id="SSF49265">
    <property type="entry name" value="Fibronectin type III"/>
    <property type="match status" value="1"/>
</dbReference>
<dbReference type="PROSITE" id="PS51272">
    <property type="entry name" value="SLH"/>
    <property type="match status" value="3"/>
</dbReference>
<dbReference type="RefSeq" id="WP_379894954.1">
    <property type="nucleotide sequence ID" value="NZ_CBCSCT010000038.1"/>
</dbReference>
<evidence type="ECO:0000313" key="4">
    <source>
        <dbReference type="EMBL" id="MFC5987556.1"/>
    </source>
</evidence>
<protein>
    <submittedName>
        <fullName evidence="4">S-layer homology domain-containing protein</fullName>
    </submittedName>
</protein>
<keyword evidence="2" id="KW-0732">Signal</keyword>
<dbReference type="EMBL" id="JBHSQV010000165">
    <property type="protein sequence ID" value="MFC5987556.1"/>
    <property type="molecule type" value="Genomic_DNA"/>
</dbReference>
<keyword evidence="5" id="KW-1185">Reference proteome</keyword>
<dbReference type="InterPro" id="IPR051465">
    <property type="entry name" value="Cell_Envelope_Struct_Comp"/>
</dbReference>
<dbReference type="PANTHER" id="PTHR43308">
    <property type="entry name" value="OUTER MEMBRANE PROTEIN ALPHA-RELATED"/>
    <property type="match status" value="1"/>
</dbReference>
<sequence length="2108" mass="230733">MLNKCLMAGLCGLLLFSAGSQTIMAMGADNGASPLEQVDNGYVRISVDEGSGRFSIRTNEGHPLRDGDNEEQLLYENKVPETSFTTFRINGEDYIYGNDYSFMESGGGLTARPQTVGLSNQSVWQAQGLEIVQTLTLVDNPENPNIGNVKISYLVTNQADQAVQVGSRILLDTMLGADDASPISLSGMNTFVQQETEFAGELPYYWRATDNPLAPQVMSYGFLQGWGNTGPDRMVVAHWEGISETKWDYAVHEDLDFTSENNPYGSADSSVALYWEPSVLAPGEQRVYETYYGLGSFYTSDKPAKFTTQLIAPKELKLNTAKDGYAQDPFEIQLIIDNTTSGAEPLADVAVNIGLPSELELVDGEEALRTFDHMAVGEIRTVVWKVKARPQYSYKAAQYWVSVQQAGGEEVTQSSYVILPALAGEPPEVQVHDVLPDKLYIHNERHDLYFKGSGFEMLKGNWNAEVQLIRERDGETVRIQDLTVIGDQQLTLHLDALWQSGVPEPGTYTVRMDAGMYGSFEQSIELTEDEGYKTRDYGIVAVVGNNKRYTIVPVAGEAELAQLKKNHEQVLLELRGKIQEIAGGSQTLYEIAPGATINSVVRFDESPLVGSRFGTTQTLQLQKKESDRDHDEDYIEVSGIGMLSIPSFPFVTGSFSIILEDGNHYALDADDEEESIIIKWQVLEWMSMVHRMASLPVTVKHAVIGDQSVSFGGSVSLSFKGGEEQQPSEGEKPGSEDDESRADFPKEPEPDVDDDDNDNDNGKKEEEKKDPFELSIELDEARFGIDQRGQYGFLGLRAEGEVGLPEKFVPGMDFGAEARMLIDTLDHIYEIEADVSFEIIEVGGVLTIRFTESSIPIVDNFVFYVGGKPGIPLIPPYPVAYITKGGGGFKNMYDTVTGNFEVLPPLKMVIMGGMDIAKIISADDMTLEASLRGVSFEGSFGIMGIDIFERVYGGVSIRDSLTQTAIAVKVGAELVIFDIITGEVYATLSYDSTQNGIMGPVSMAGGGTIEVVVPKQIPFIGGKSIAGAEAELSTEKVYAQFHVLSIPIGIEYVWGSSAPVLALSAASAPAGFAQQRLYHPEDGSYEGQVVYGTNIRRISSSDSREIETQSMKSLVTIQAEPEKSYTIPIGKQDYALLELGYSGEVPNLEIRNPQGELYELTEGINYLVQEIPADQSQTGVLEQRVYVTMVSPMGGDWTVTSDRPIDWTLMDVAQPPGFSAVEVVKTGDHSLRVNWQAEHAEYKKVALYITENNETDSGQLLLNGIDVSKGSAEVTLPETFASGEYYVKAIVYDGSTSYDSMYSVGTFHMDNAHEPKQPDDVIATSIGNGLLQVSWNLEESVDGFYIQVLDEGGQPLDQAGAIEVEGDVREAKIGGVFEDASGGKLGMMPGETYKISVTAYNEVEGIKVFGPSAQSSQTYLPEPDPALIVLSVAGESGDVRQEIGTDGQVTYIVNQETALLTVRSDQAVQAEMMVNDTFVANQSGEGWQQRIPLVEGTNIIQVTAVNEQGDVTMAGIQVKSDTTAPDLKIESPDIAYVAQEPSVRVKGVAEPGTTVKVNNTVVATDEQGQFDTNVSLTGYLSQHIRIVAEDQAGNQTAYTSFAANQTIQPFDHVEIRPISSRAAAADEEDSYHVNLNEPQAFQLVGISQQGETVVLNQENVKWDILIGDKYGTLSEDGQLNMTHEGELVIKASYALSTEYALEDTIIVRTVGDTGGTTPGSNADDWYVPEEGEGGEDGSDNGPGRDPMSPDVPKEDPERQADEWLREVLQSIIEAEEEVIFIQYAALSNEQDTVIAIEDSARLKVFKQTFAAQSGVGVGKVLRPKRYEDGVQSLIGEIYELKTNQPIQFQRKPELSIRFNLVEVEDPNRLGIYWYNELERRWEYIGGDIHIEQGYVIARLPHFSKYALFYNESMQQLADMDGRWSKDAVYRLASIGVVSGKPQSGKLVFAPNEAVTRQEFAKLLVAASGVRPSEQGLDGSFVDEAAVGRWAMPYVSAALQRKWLTGIPTGDGMSVEPQRSITRAEAAVMAANVLDGVLEFSGQAQTAFRDGDLIPAWAADAVARMQSIGIISGYPDQTFRPNESITREEGAVMILNMTDALYREGRRIQ</sequence>
<feature type="compositionally biased region" description="Basic and acidic residues" evidence="1">
    <location>
        <begin position="729"/>
        <end position="749"/>
    </location>
</feature>
<evidence type="ECO:0000259" key="3">
    <source>
        <dbReference type="PROSITE" id="PS51272"/>
    </source>
</evidence>
<feature type="region of interest" description="Disordered" evidence="1">
    <location>
        <begin position="715"/>
        <end position="771"/>
    </location>
</feature>
<evidence type="ECO:0000313" key="5">
    <source>
        <dbReference type="Proteomes" id="UP001596250"/>
    </source>
</evidence>
<dbReference type="Proteomes" id="UP001596250">
    <property type="component" value="Unassembled WGS sequence"/>
</dbReference>
<accession>A0ABW1IR72</accession>
<feature type="domain" description="SLH" evidence="3">
    <location>
        <begin position="1911"/>
        <end position="1977"/>
    </location>
</feature>
<proteinExistence type="predicted"/>
<dbReference type="InterPro" id="IPR001119">
    <property type="entry name" value="SLH_dom"/>
</dbReference>
<evidence type="ECO:0000256" key="1">
    <source>
        <dbReference type="SAM" id="MobiDB-lite"/>
    </source>
</evidence>
<name>A0ABW1IR72_9BACL</name>
<feature type="signal peptide" evidence="2">
    <location>
        <begin position="1"/>
        <end position="25"/>
    </location>
</feature>
<evidence type="ECO:0000256" key="2">
    <source>
        <dbReference type="SAM" id="SignalP"/>
    </source>
</evidence>
<feature type="domain" description="SLH" evidence="3">
    <location>
        <begin position="2044"/>
        <end position="2107"/>
    </location>
</feature>
<dbReference type="Gene3D" id="2.60.40.10">
    <property type="entry name" value="Immunoglobulins"/>
    <property type="match status" value="2"/>
</dbReference>
<comment type="caution">
    <text evidence="4">The sequence shown here is derived from an EMBL/GenBank/DDBJ whole genome shotgun (WGS) entry which is preliminary data.</text>
</comment>
<feature type="region of interest" description="Disordered" evidence="1">
    <location>
        <begin position="1711"/>
        <end position="1759"/>
    </location>
</feature>